<dbReference type="AlphaFoldDB" id="A0A5S9IRR3"/>
<name>A0A5S9IRR3_UABAM</name>
<dbReference type="Proteomes" id="UP000326354">
    <property type="component" value="Chromosome"/>
</dbReference>
<comment type="function">
    <text evidence="1">Catalyzes the hydroxylation of the N(6)-(4-aminobutyl)-L-lysine intermediate produced by deoxyhypusine synthase/DHPS on a critical lysine of the eukaryotic translation initiation factor 5A/eIF-5A. This is the second step of the post-translational modification of that lysine into an unusual amino acid residue named hypusine. Hypusination is unique to mature eIF-5A factor and is essential for its function.</text>
</comment>
<dbReference type="Gene3D" id="1.25.10.10">
    <property type="entry name" value="Leucine-rich Repeat Variant"/>
    <property type="match status" value="1"/>
</dbReference>
<dbReference type="KEGG" id="uam:UABAM_05330"/>
<dbReference type="InterPro" id="IPR011989">
    <property type="entry name" value="ARM-like"/>
</dbReference>
<dbReference type="GO" id="GO:0016491">
    <property type="term" value="F:oxidoreductase activity"/>
    <property type="evidence" value="ECO:0007669"/>
    <property type="project" value="TreeGrafter"/>
</dbReference>
<dbReference type="PANTHER" id="PTHR12697">
    <property type="entry name" value="PBS LYASE HEAT-LIKE PROTEIN"/>
    <property type="match status" value="1"/>
</dbReference>
<dbReference type="PROSITE" id="PS51257">
    <property type="entry name" value="PROKAR_LIPOPROTEIN"/>
    <property type="match status" value="1"/>
</dbReference>
<dbReference type="EMBL" id="AP019860">
    <property type="protein sequence ID" value="BBM86928.1"/>
    <property type="molecule type" value="Genomic_DNA"/>
</dbReference>
<feature type="region of interest" description="Disordered" evidence="2">
    <location>
        <begin position="100"/>
        <end position="123"/>
    </location>
</feature>
<proteinExistence type="predicted"/>
<evidence type="ECO:0000313" key="5">
    <source>
        <dbReference type="Proteomes" id="UP000326354"/>
    </source>
</evidence>
<dbReference type="SMART" id="SM00567">
    <property type="entry name" value="EZ_HEAT"/>
    <property type="match status" value="2"/>
</dbReference>
<dbReference type="PROSITE" id="PS50077">
    <property type="entry name" value="HEAT_REPEAT"/>
    <property type="match status" value="1"/>
</dbReference>
<evidence type="ECO:0000256" key="3">
    <source>
        <dbReference type="SAM" id="Phobius"/>
    </source>
</evidence>
<reference evidence="4 5" key="1">
    <citation type="submission" date="2019-08" db="EMBL/GenBank/DDBJ databases">
        <title>Complete genome sequence of Candidatus Uab amorphum.</title>
        <authorList>
            <person name="Shiratori T."/>
            <person name="Suzuki S."/>
            <person name="Kakizawa Y."/>
            <person name="Ishida K."/>
        </authorList>
    </citation>
    <scope>NUCLEOTIDE SEQUENCE [LARGE SCALE GENOMIC DNA]</scope>
    <source>
        <strain evidence="4 5">SRT547</strain>
    </source>
</reference>
<sequence length="266" mass="29766">MMRNTIYFLLLILSCSFICGCMGINVGGVAAYNLVTGEDNPVQPDQPFTTAPQILSFPPRFITTPIGFIIEFGTFPVMAPLGFIGGSVWGVANISSARKKQRARNPETPVEEMEKMSQDSDPEYRKQVALNPKVPLRILLRLARDKEPEVRRYAIFSLGDRYDDIDKILPILLESLEDPLMEVRHTTIQTVNTYRRFARKAVPQLTKLLSDPADLIKMAAAEALGNMGMHARSAMPMLKNLLRSDNERLKKAALDALDKITGRTNE</sequence>
<dbReference type="InterPro" id="IPR004155">
    <property type="entry name" value="PBS_lyase_HEAT"/>
</dbReference>
<evidence type="ECO:0000256" key="2">
    <source>
        <dbReference type="SAM" id="MobiDB-lite"/>
    </source>
</evidence>
<dbReference type="InterPro" id="IPR021133">
    <property type="entry name" value="HEAT_type_2"/>
</dbReference>
<dbReference type="InterPro" id="IPR016024">
    <property type="entry name" value="ARM-type_fold"/>
</dbReference>
<gene>
    <name evidence="4" type="ORF">UABAM_05330</name>
</gene>
<protein>
    <recommendedName>
        <fullName evidence="6">HEAT repeat domain-containing protein</fullName>
    </recommendedName>
</protein>
<dbReference type="Pfam" id="PF13646">
    <property type="entry name" value="HEAT_2"/>
    <property type="match status" value="1"/>
</dbReference>
<feature type="transmembrane region" description="Helical" evidence="3">
    <location>
        <begin position="66"/>
        <end position="92"/>
    </location>
</feature>
<accession>A0A5S9IRR3</accession>
<keyword evidence="3" id="KW-0472">Membrane</keyword>
<feature type="compositionally biased region" description="Basic and acidic residues" evidence="2">
    <location>
        <begin position="112"/>
        <end position="123"/>
    </location>
</feature>
<dbReference type="RefSeq" id="WP_151970964.1">
    <property type="nucleotide sequence ID" value="NZ_AP019860.1"/>
</dbReference>
<evidence type="ECO:0000256" key="1">
    <source>
        <dbReference type="ARBA" id="ARBA00045876"/>
    </source>
</evidence>
<keyword evidence="3" id="KW-1133">Transmembrane helix</keyword>
<evidence type="ECO:0000313" key="4">
    <source>
        <dbReference type="EMBL" id="BBM86928.1"/>
    </source>
</evidence>
<dbReference type="PANTHER" id="PTHR12697:SF5">
    <property type="entry name" value="DEOXYHYPUSINE HYDROXYLASE"/>
    <property type="match status" value="1"/>
</dbReference>
<keyword evidence="5" id="KW-1185">Reference proteome</keyword>
<dbReference type="SUPFAM" id="SSF48371">
    <property type="entry name" value="ARM repeat"/>
    <property type="match status" value="1"/>
</dbReference>
<evidence type="ECO:0008006" key="6">
    <source>
        <dbReference type="Google" id="ProtNLM"/>
    </source>
</evidence>
<keyword evidence="3" id="KW-0812">Transmembrane</keyword>
<organism evidence="4 5">
    <name type="scientific">Uabimicrobium amorphum</name>
    <dbReference type="NCBI Taxonomy" id="2596890"/>
    <lineage>
        <taxon>Bacteria</taxon>
        <taxon>Pseudomonadati</taxon>
        <taxon>Planctomycetota</taxon>
        <taxon>Candidatus Uabimicrobiia</taxon>
        <taxon>Candidatus Uabimicrobiales</taxon>
        <taxon>Candidatus Uabimicrobiaceae</taxon>
        <taxon>Candidatus Uabimicrobium</taxon>
    </lineage>
</organism>